<dbReference type="AlphaFoldDB" id="A0A934NJS8"/>
<reference evidence="5 6" key="1">
    <citation type="submission" date="2020-09" db="EMBL/GenBank/DDBJ databases">
        <title>Draft genome of Gelidibacter salicanalis PAMC21136.</title>
        <authorList>
            <person name="Park H."/>
        </authorList>
    </citation>
    <scope>NUCLEOTIDE SEQUENCE [LARGE SCALE GENOMIC DNA]</scope>
    <source>
        <strain evidence="5 6">PAMC21136</strain>
    </source>
</reference>
<keyword evidence="2" id="KW-0326">Glycosidase</keyword>
<evidence type="ECO:0000256" key="1">
    <source>
        <dbReference type="ARBA" id="ARBA00022801"/>
    </source>
</evidence>
<dbReference type="PROSITE" id="PS52009">
    <property type="entry name" value="GH84"/>
    <property type="match status" value="1"/>
</dbReference>
<organism evidence="5 6">
    <name type="scientific">Gelidibacter salicanalis</name>
    <dbReference type="NCBI Taxonomy" id="291193"/>
    <lineage>
        <taxon>Bacteria</taxon>
        <taxon>Pseudomonadati</taxon>
        <taxon>Bacteroidota</taxon>
        <taxon>Flavobacteriia</taxon>
        <taxon>Flavobacteriales</taxon>
        <taxon>Flavobacteriaceae</taxon>
        <taxon>Gelidibacter</taxon>
    </lineage>
</organism>
<evidence type="ECO:0000313" key="5">
    <source>
        <dbReference type="EMBL" id="MBJ7883138.1"/>
    </source>
</evidence>
<dbReference type="Gene3D" id="3.20.20.80">
    <property type="entry name" value="Glycosidases"/>
    <property type="match status" value="1"/>
</dbReference>
<feature type="non-terminal residue" evidence="5">
    <location>
        <position position="1"/>
    </location>
</feature>
<dbReference type="GO" id="GO:0015929">
    <property type="term" value="F:hexosaminidase activity"/>
    <property type="evidence" value="ECO:0007669"/>
    <property type="project" value="UniProtKB-ARBA"/>
</dbReference>
<dbReference type="RefSeq" id="WP_199603716.1">
    <property type="nucleotide sequence ID" value="NZ_JAEHJZ010000136.1"/>
</dbReference>
<dbReference type="Proteomes" id="UP000662373">
    <property type="component" value="Unassembled WGS sequence"/>
</dbReference>
<dbReference type="PANTHER" id="PTHR13170">
    <property type="entry name" value="O-GLCNACASE"/>
    <property type="match status" value="1"/>
</dbReference>
<protein>
    <submittedName>
        <fullName evidence="5">Beta-N-acetylglucosaminidase domain-containing protein</fullName>
    </submittedName>
</protein>
<evidence type="ECO:0000256" key="3">
    <source>
        <dbReference type="PROSITE-ProRule" id="PRU01353"/>
    </source>
</evidence>
<dbReference type="EMBL" id="JAEHJZ010000136">
    <property type="protein sequence ID" value="MBJ7883138.1"/>
    <property type="molecule type" value="Genomic_DNA"/>
</dbReference>
<gene>
    <name evidence="5" type="ORF">JEM65_21175</name>
</gene>
<dbReference type="SUPFAM" id="SSF51445">
    <property type="entry name" value="(Trans)glycosidases"/>
    <property type="match status" value="1"/>
</dbReference>
<comment type="caution">
    <text evidence="3">Lacks conserved residue(s) required for the propagation of feature annotation.</text>
</comment>
<proteinExistence type="inferred from homology"/>
<name>A0A934NJS8_9FLAO</name>
<feature type="domain" description="GH84" evidence="4">
    <location>
        <begin position="1"/>
        <end position="72"/>
    </location>
</feature>
<dbReference type="Pfam" id="PF07555">
    <property type="entry name" value="NAGidase"/>
    <property type="match status" value="1"/>
</dbReference>
<evidence type="ECO:0000313" key="6">
    <source>
        <dbReference type="Proteomes" id="UP000662373"/>
    </source>
</evidence>
<dbReference type="GO" id="GO:1901135">
    <property type="term" value="P:carbohydrate derivative metabolic process"/>
    <property type="evidence" value="ECO:0007669"/>
    <property type="project" value="UniProtKB-ARBA"/>
</dbReference>
<dbReference type="InterPro" id="IPR011496">
    <property type="entry name" value="O-GlcNAcase_cat"/>
</dbReference>
<dbReference type="InterPro" id="IPR051822">
    <property type="entry name" value="Glycosyl_Hydrolase_84"/>
</dbReference>
<evidence type="ECO:0000256" key="2">
    <source>
        <dbReference type="ARBA" id="ARBA00023295"/>
    </source>
</evidence>
<comment type="similarity">
    <text evidence="3">Belongs to the glycosyl hydrolase 84 family.</text>
</comment>
<feature type="non-terminal residue" evidence="5">
    <location>
        <position position="72"/>
    </location>
</feature>
<sequence>DPYHSSPNWRKPYPGDEAAQLKKLIDKAEMNHVDFVWAVHPGKDIKWNDEDRAVLLHKFELMYDLGIRSYAV</sequence>
<dbReference type="InterPro" id="IPR017853">
    <property type="entry name" value="GH"/>
</dbReference>
<evidence type="ECO:0000259" key="4">
    <source>
        <dbReference type="PROSITE" id="PS52009"/>
    </source>
</evidence>
<keyword evidence="6" id="KW-1185">Reference proteome</keyword>
<comment type="caution">
    <text evidence="5">The sequence shown here is derived from an EMBL/GenBank/DDBJ whole genome shotgun (WGS) entry which is preliminary data.</text>
</comment>
<accession>A0A934NJS8</accession>
<keyword evidence="1" id="KW-0378">Hydrolase</keyword>
<dbReference type="PANTHER" id="PTHR13170:SF16">
    <property type="entry name" value="PROTEIN O-GLCNACASE"/>
    <property type="match status" value="1"/>
</dbReference>